<gene>
    <name evidence="1" type="ORF">SAMN05444171_6492</name>
</gene>
<dbReference type="Pfam" id="PF09954">
    <property type="entry name" value="DUF2188"/>
    <property type="match status" value="1"/>
</dbReference>
<evidence type="ECO:0000313" key="2">
    <source>
        <dbReference type="Proteomes" id="UP000183208"/>
    </source>
</evidence>
<protein>
    <recommendedName>
        <fullName evidence="3">DUF2188 domain-containing protein</fullName>
    </recommendedName>
</protein>
<dbReference type="AlphaFoldDB" id="A0A1M7G9C9"/>
<dbReference type="Proteomes" id="UP000183208">
    <property type="component" value="Unassembled WGS sequence"/>
</dbReference>
<accession>A0A1M7G9C9</accession>
<evidence type="ECO:0008006" key="3">
    <source>
        <dbReference type="Google" id="ProtNLM"/>
    </source>
</evidence>
<dbReference type="RefSeq" id="WP_074827694.1">
    <property type="nucleotide sequence ID" value="NZ_FNTI01000001.1"/>
</dbReference>
<dbReference type="InterPro" id="IPR018691">
    <property type="entry name" value="DUF2188"/>
</dbReference>
<name>A0A1M7G9C9_9BRAD</name>
<dbReference type="OrthoDB" id="8246587at2"/>
<evidence type="ECO:0000313" key="1">
    <source>
        <dbReference type="EMBL" id="SEE16739.1"/>
    </source>
</evidence>
<sequence length="76" mass="8521">MAATAIHVVPDDNFDDWVVRNDNGHEIGHYPTREEAELAAHATARELQTKLIVHLPDGRRKCESFTKGWLAKLLGS</sequence>
<reference evidence="1 2" key="1">
    <citation type="submission" date="2016-10" db="EMBL/GenBank/DDBJ databases">
        <authorList>
            <person name="de Groot N.N."/>
        </authorList>
    </citation>
    <scope>NUCLEOTIDE SEQUENCE [LARGE SCALE GENOMIC DNA]</scope>
    <source>
        <strain evidence="1 2">GAS522</strain>
    </source>
</reference>
<proteinExistence type="predicted"/>
<dbReference type="EMBL" id="FNTI01000001">
    <property type="protein sequence ID" value="SEE16739.1"/>
    <property type="molecule type" value="Genomic_DNA"/>
</dbReference>
<organism evidence="1 2">
    <name type="scientific">Bradyrhizobium lablabi</name>
    <dbReference type="NCBI Taxonomy" id="722472"/>
    <lineage>
        <taxon>Bacteria</taxon>
        <taxon>Pseudomonadati</taxon>
        <taxon>Pseudomonadota</taxon>
        <taxon>Alphaproteobacteria</taxon>
        <taxon>Hyphomicrobiales</taxon>
        <taxon>Nitrobacteraceae</taxon>
        <taxon>Bradyrhizobium</taxon>
    </lineage>
</organism>